<protein>
    <submittedName>
        <fullName evidence="3">Uncharacterized protein</fullName>
    </submittedName>
</protein>
<name>A0ABY5MIW9_9HYPH</name>
<keyword evidence="2" id="KW-0472">Membrane</keyword>
<keyword evidence="4" id="KW-1185">Reference proteome</keyword>
<sequence length="72" mass="8020">MPDKIPPRKARQGRKGLPVLLVLVVALILLMIGWWAVEIYGVALDEQQPVEMPSSTEIPIERSGQVEADEEL</sequence>
<evidence type="ECO:0000256" key="2">
    <source>
        <dbReference type="SAM" id="Phobius"/>
    </source>
</evidence>
<dbReference type="Proteomes" id="UP001342418">
    <property type="component" value="Chromosome"/>
</dbReference>
<accession>A0ABY5MIW9</accession>
<gene>
    <name evidence="3" type="ORF">NTH_01668</name>
</gene>
<organism evidence="3 4">
    <name type="scientific">Nitratireductor thuwali</name>
    <dbReference type="NCBI Taxonomy" id="2267699"/>
    <lineage>
        <taxon>Bacteria</taxon>
        <taxon>Pseudomonadati</taxon>
        <taxon>Pseudomonadota</taxon>
        <taxon>Alphaproteobacteria</taxon>
        <taxon>Hyphomicrobiales</taxon>
        <taxon>Phyllobacteriaceae</taxon>
        <taxon>Nitratireductor</taxon>
    </lineage>
</organism>
<dbReference type="EMBL" id="CP030941">
    <property type="protein sequence ID" value="UUP17208.1"/>
    <property type="molecule type" value="Genomic_DNA"/>
</dbReference>
<evidence type="ECO:0000256" key="1">
    <source>
        <dbReference type="SAM" id="MobiDB-lite"/>
    </source>
</evidence>
<keyword evidence="2" id="KW-1133">Transmembrane helix</keyword>
<feature type="region of interest" description="Disordered" evidence="1">
    <location>
        <begin position="51"/>
        <end position="72"/>
    </location>
</feature>
<evidence type="ECO:0000313" key="4">
    <source>
        <dbReference type="Proteomes" id="UP001342418"/>
    </source>
</evidence>
<reference evidence="3 4" key="1">
    <citation type="submission" date="2018-07" db="EMBL/GenBank/DDBJ databases">
        <title>Genome sequence of Nitratireductor thuwali#1536.</title>
        <authorList>
            <person name="Michoud G."/>
            <person name="Merlino G."/>
            <person name="Sefrji F.O."/>
            <person name="Daffonchio D."/>
        </authorList>
    </citation>
    <scope>NUCLEOTIDE SEQUENCE [LARGE SCALE GENOMIC DNA]</scope>
    <source>
        <strain evidence="4">Nit1536</strain>
    </source>
</reference>
<proteinExistence type="predicted"/>
<evidence type="ECO:0000313" key="3">
    <source>
        <dbReference type="EMBL" id="UUP17208.1"/>
    </source>
</evidence>
<keyword evidence="2" id="KW-0812">Transmembrane</keyword>
<dbReference type="RefSeq" id="WP_338529564.1">
    <property type="nucleotide sequence ID" value="NZ_CP030941.1"/>
</dbReference>
<feature type="transmembrane region" description="Helical" evidence="2">
    <location>
        <begin position="16"/>
        <end position="37"/>
    </location>
</feature>